<evidence type="ECO:0000313" key="1">
    <source>
        <dbReference type="EMBL" id="PHT94841.1"/>
    </source>
</evidence>
<dbReference type="Proteomes" id="UP000222542">
    <property type="component" value="Unassembled WGS sequence"/>
</dbReference>
<comment type="caution">
    <text evidence="1">The sequence shown here is derived from an EMBL/GenBank/DDBJ whole genome shotgun (WGS) entry which is preliminary data.</text>
</comment>
<proteinExistence type="predicted"/>
<reference evidence="1 2" key="1">
    <citation type="journal article" date="2014" name="Nat. Genet.">
        <title>Genome sequence of the hot pepper provides insights into the evolution of pungency in Capsicum species.</title>
        <authorList>
            <person name="Kim S."/>
            <person name="Park M."/>
            <person name="Yeom S.I."/>
            <person name="Kim Y.M."/>
            <person name="Lee J.M."/>
            <person name="Lee H.A."/>
            <person name="Seo E."/>
            <person name="Choi J."/>
            <person name="Cheong K."/>
            <person name="Kim K.T."/>
            <person name="Jung K."/>
            <person name="Lee G.W."/>
            <person name="Oh S.K."/>
            <person name="Bae C."/>
            <person name="Kim S.B."/>
            <person name="Lee H.Y."/>
            <person name="Kim S.Y."/>
            <person name="Kim M.S."/>
            <person name="Kang B.C."/>
            <person name="Jo Y.D."/>
            <person name="Yang H.B."/>
            <person name="Jeong H.J."/>
            <person name="Kang W.H."/>
            <person name="Kwon J.K."/>
            <person name="Shin C."/>
            <person name="Lim J.Y."/>
            <person name="Park J.H."/>
            <person name="Huh J.H."/>
            <person name="Kim J.S."/>
            <person name="Kim B.D."/>
            <person name="Cohen O."/>
            <person name="Paran I."/>
            <person name="Suh M.C."/>
            <person name="Lee S.B."/>
            <person name="Kim Y.K."/>
            <person name="Shin Y."/>
            <person name="Noh S.J."/>
            <person name="Park J."/>
            <person name="Seo Y.S."/>
            <person name="Kwon S.Y."/>
            <person name="Kim H.A."/>
            <person name="Park J.M."/>
            <person name="Kim H.J."/>
            <person name="Choi S.B."/>
            <person name="Bosland P.W."/>
            <person name="Reeves G."/>
            <person name="Jo S.H."/>
            <person name="Lee B.W."/>
            <person name="Cho H.T."/>
            <person name="Choi H.S."/>
            <person name="Lee M.S."/>
            <person name="Yu Y."/>
            <person name="Do Choi Y."/>
            <person name="Park B.S."/>
            <person name="van Deynze A."/>
            <person name="Ashrafi H."/>
            <person name="Hill T."/>
            <person name="Kim W.T."/>
            <person name="Pai H.S."/>
            <person name="Ahn H.K."/>
            <person name="Yeam I."/>
            <person name="Giovannoni J.J."/>
            <person name="Rose J.K."/>
            <person name="Sorensen I."/>
            <person name="Lee S.J."/>
            <person name="Kim R.W."/>
            <person name="Choi I.Y."/>
            <person name="Choi B.S."/>
            <person name="Lim J.S."/>
            <person name="Lee Y.H."/>
            <person name="Choi D."/>
        </authorList>
    </citation>
    <scope>NUCLEOTIDE SEQUENCE [LARGE SCALE GENOMIC DNA]</scope>
    <source>
        <strain evidence="2">cv. CM334</strain>
    </source>
</reference>
<dbReference type="AlphaFoldDB" id="A0A2G3AKS9"/>
<reference evidence="1 2" key="2">
    <citation type="journal article" date="2017" name="Genome Biol.">
        <title>New reference genome sequences of hot pepper reveal the massive evolution of plant disease-resistance genes by retroduplication.</title>
        <authorList>
            <person name="Kim S."/>
            <person name="Park J."/>
            <person name="Yeom S.I."/>
            <person name="Kim Y.M."/>
            <person name="Seo E."/>
            <person name="Kim K.T."/>
            <person name="Kim M.S."/>
            <person name="Lee J.M."/>
            <person name="Cheong K."/>
            <person name="Shin H.S."/>
            <person name="Kim S.B."/>
            <person name="Han K."/>
            <person name="Lee J."/>
            <person name="Park M."/>
            <person name="Lee H.A."/>
            <person name="Lee H.Y."/>
            <person name="Lee Y."/>
            <person name="Oh S."/>
            <person name="Lee J.H."/>
            <person name="Choi E."/>
            <person name="Choi E."/>
            <person name="Lee S.E."/>
            <person name="Jeon J."/>
            <person name="Kim H."/>
            <person name="Choi G."/>
            <person name="Song H."/>
            <person name="Lee J."/>
            <person name="Lee S.C."/>
            <person name="Kwon J.K."/>
            <person name="Lee H.Y."/>
            <person name="Koo N."/>
            <person name="Hong Y."/>
            <person name="Kim R.W."/>
            <person name="Kang W.H."/>
            <person name="Huh J.H."/>
            <person name="Kang B.C."/>
            <person name="Yang T.J."/>
            <person name="Lee Y.H."/>
            <person name="Bennetzen J.L."/>
            <person name="Choi D."/>
        </authorList>
    </citation>
    <scope>NUCLEOTIDE SEQUENCE [LARGE SCALE GENOMIC DNA]</scope>
    <source>
        <strain evidence="2">cv. CM334</strain>
    </source>
</reference>
<keyword evidence="2" id="KW-1185">Reference proteome</keyword>
<name>A0A2G3AKS9_CAPAN</name>
<dbReference type="Gramene" id="PHT94841">
    <property type="protein sequence ID" value="PHT94841"/>
    <property type="gene ID" value="T459_02723"/>
</dbReference>
<dbReference type="EMBL" id="AYRZ02000001">
    <property type="protein sequence ID" value="PHT94841.1"/>
    <property type="molecule type" value="Genomic_DNA"/>
</dbReference>
<evidence type="ECO:0000313" key="2">
    <source>
        <dbReference type="Proteomes" id="UP000222542"/>
    </source>
</evidence>
<organism evidence="1 2">
    <name type="scientific">Capsicum annuum</name>
    <name type="common">Capsicum pepper</name>
    <dbReference type="NCBI Taxonomy" id="4072"/>
    <lineage>
        <taxon>Eukaryota</taxon>
        <taxon>Viridiplantae</taxon>
        <taxon>Streptophyta</taxon>
        <taxon>Embryophyta</taxon>
        <taxon>Tracheophyta</taxon>
        <taxon>Spermatophyta</taxon>
        <taxon>Magnoliopsida</taxon>
        <taxon>eudicotyledons</taxon>
        <taxon>Gunneridae</taxon>
        <taxon>Pentapetalae</taxon>
        <taxon>asterids</taxon>
        <taxon>lamiids</taxon>
        <taxon>Solanales</taxon>
        <taxon>Solanaceae</taxon>
        <taxon>Solanoideae</taxon>
        <taxon>Capsiceae</taxon>
        <taxon>Capsicum</taxon>
    </lineage>
</organism>
<sequence length="85" mass="9403">MADNNFSDEFIMTRNKGSIVLHAIRSLAKFLLVLDQCIQDDIKVGGAIIKQQLGDFGKPWGVCARAAIGRVLCFLRCKDDNANYA</sequence>
<protein>
    <submittedName>
        <fullName evidence="1">Uncharacterized protein</fullName>
    </submittedName>
</protein>
<accession>A0A2G3AKS9</accession>
<gene>
    <name evidence="1" type="ORF">T459_02723</name>
</gene>